<keyword evidence="5" id="KW-1185">Reference proteome</keyword>
<dbReference type="SUPFAM" id="SSF50630">
    <property type="entry name" value="Acid proteases"/>
    <property type="match status" value="1"/>
</dbReference>
<comment type="caution">
    <text evidence="4">The sequence shown here is derived from an EMBL/GenBank/DDBJ whole genome shotgun (WGS) entry which is preliminary data.</text>
</comment>
<evidence type="ECO:0008006" key="6">
    <source>
        <dbReference type="Google" id="ProtNLM"/>
    </source>
</evidence>
<evidence type="ECO:0000259" key="2">
    <source>
        <dbReference type="Pfam" id="PF26011"/>
    </source>
</evidence>
<keyword evidence="1" id="KW-1133">Transmembrane helix</keyword>
<evidence type="ECO:0000313" key="5">
    <source>
        <dbReference type="Proteomes" id="UP000237749"/>
    </source>
</evidence>
<feature type="transmembrane region" description="Helical" evidence="1">
    <location>
        <begin position="29"/>
        <end position="53"/>
    </location>
</feature>
<dbReference type="InterPro" id="IPR058709">
    <property type="entry name" value="BSH_RND-rel"/>
</dbReference>
<dbReference type="Pfam" id="PF26018">
    <property type="entry name" value="BSH_RND_rel"/>
    <property type="match status" value="1"/>
</dbReference>
<dbReference type="EMBL" id="PTJA01000007">
    <property type="protein sequence ID" value="PPK80106.1"/>
    <property type="molecule type" value="Genomic_DNA"/>
</dbReference>
<dbReference type="OrthoDB" id="1834786at2"/>
<evidence type="ECO:0000256" key="1">
    <source>
        <dbReference type="SAM" id="Phobius"/>
    </source>
</evidence>
<dbReference type="InterPro" id="IPR058729">
    <property type="entry name" value="Beta-barrel_RND-rel"/>
</dbReference>
<dbReference type="RefSeq" id="WP_104437444.1">
    <property type="nucleotide sequence ID" value="NZ_PTJA01000007.1"/>
</dbReference>
<dbReference type="Proteomes" id="UP000237749">
    <property type="component" value="Unassembled WGS sequence"/>
</dbReference>
<evidence type="ECO:0000313" key="4">
    <source>
        <dbReference type="EMBL" id="PPK80106.1"/>
    </source>
</evidence>
<gene>
    <name evidence="4" type="ORF">BXY41_10734</name>
</gene>
<keyword evidence="1" id="KW-0472">Membrane</keyword>
<feature type="domain" description="RND related barrel-sandwich hybrid" evidence="3">
    <location>
        <begin position="82"/>
        <end position="249"/>
    </location>
</feature>
<keyword evidence="1" id="KW-0812">Transmembrane</keyword>
<sequence length="479" mass="53870">MAKRKATQPSKKAVHPKKSKKIIRYRRPLNINVGMIIFALIFIYMVFSVITYARRDKVQFYEVQEGSIVNSKDYTGIILRQEEVKNADRSGYVNYYVREGKRAAIGTRVYSIDETGSITSFLADHSQDNVTLTSENLTELKKQLTAFSLTYDNNQFRSVYDTKYALESEVMEYMNLNALDNLGSMMDEAGISFEQVKADQAGIVSYGVDSFEGLQPSGISETSFDRSSYAKNKTQSGKLIEKGAPVYKTITSDQWSVVFPMSEDDIKAYGDKKNLTVGFSGRDLKATGSFSVITGTDGKSFGKIDLDKYMVQFVSDRYVNFEIVSDRVDGLKIPVTAVTKKDFYLVPMDYMTQGGDSSDTGFNKEVYSDSGTSVVFVPTEIYYSEGNNYYIEMDQADGFKAGDYIVKPNSTERYQIGASNSLQGVYNINKGYAVFKQIDVLVSNDEYYTVKKNMTYGLAVYDHIVLNAQTVNEGELIYQ</sequence>
<name>A0A2S6HR44_9FIRM</name>
<organism evidence="4 5">
    <name type="scientific">Lacrimispora xylanisolvens</name>
    <dbReference type="NCBI Taxonomy" id="384636"/>
    <lineage>
        <taxon>Bacteria</taxon>
        <taxon>Bacillati</taxon>
        <taxon>Bacillota</taxon>
        <taxon>Clostridia</taxon>
        <taxon>Lachnospirales</taxon>
        <taxon>Lachnospiraceae</taxon>
        <taxon>Lacrimispora</taxon>
    </lineage>
</organism>
<accession>A0A2S6HR44</accession>
<feature type="domain" description="RND related beta-barrel" evidence="2">
    <location>
        <begin position="255"/>
        <end position="326"/>
    </location>
</feature>
<dbReference type="AlphaFoldDB" id="A0A2S6HR44"/>
<dbReference type="InterPro" id="IPR021109">
    <property type="entry name" value="Peptidase_aspartic_dom_sf"/>
</dbReference>
<dbReference type="Pfam" id="PF26011">
    <property type="entry name" value="Beta-barrel_RND_rel"/>
    <property type="match status" value="1"/>
</dbReference>
<reference evidence="4 5" key="1">
    <citation type="submission" date="2018-02" db="EMBL/GenBank/DDBJ databases">
        <title>Genomic Encyclopedia of Archaeal and Bacterial Type Strains, Phase II (KMG-II): from individual species to whole genera.</title>
        <authorList>
            <person name="Goeker M."/>
        </authorList>
    </citation>
    <scope>NUCLEOTIDE SEQUENCE [LARGE SCALE GENOMIC DNA]</scope>
    <source>
        <strain evidence="4 5">DSM 3808</strain>
    </source>
</reference>
<proteinExistence type="predicted"/>
<evidence type="ECO:0000259" key="3">
    <source>
        <dbReference type="Pfam" id="PF26018"/>
    </source>
</evidence>
<protein>
    <recommendedName>
        <fullName evidence="6">Membrane fusion protein</fullName>
    </recommendedName>
</protein>